<dbReference type="PANTHER" id="PTHR10277">
    <property type="entry name" value="HOMOCITRATE SYNTHASE-RELATED"/>
    <property type="match status" value="1"/>
</dbReference>
<dbReference type="Gene3D" id="3.20.20.70">
    <property type="entry name" value="Aldolase class I"/>
    <property type="match status" value="1"/>
</dbReference>
<comment type="caution">
    <text evidence="3">The sequence shown here is derived from an EMBL/GenBank/DDBJ whole genome shotgun (WGS) entry which is preliminary data.</text>
</comment>
<dbReference type="AlphaFoldDB" id="A0A0F0CUI9"/>
<keyword evidence="4" id="KW-1185">Reference proteome</keyword>
<dbReference type="InterPro" id="IPR013785">
    <property type="entry name" value="Aldolase_TIM"/>
</dbReference>
<feature type="domain" description="Pyruvate carboxyltransferase" evidence="2">
    <location>
        <begin position="11"/>
        <end position="265"/>
    </location>
</feature>
<dbReference type="GO" id="GO:0003852">
    <property type="term" value="F:2-isopropylmalate synthase activity"/>
    <property type="evidence" value="ECO:0007669"/>
    <property type="project" value="TreeGrafter"/>
</dbReference>
<dbReference type="SUPFAM" id="SSF51569">
    <property type="entry name" value="Aldolase"/>
    <property type="match status" value="1"/>
</dbReference>
<evidence type="ECO:0000313" key="3">
    <source>
        <dbReference type="EMBL" id="KJJ85679.1"/>
    </source>
</evidence>
<sequence>MKGVKMYREQIKVLDCTIRDGGLINNHYFEDNFVREVYKAVSDAGVDYMEIGYRSSTSLLSRDKFGKWKFCVEDDIKRAIDGIPSKTKLSVMADVGRFEKDDIPPKNQSVVDMVRVAAYVKDIDKAIDLVNDAAEKGYETTVNVMSVSKVIETELDEALCQLEEESKTKVVYIVDSFGSLYSENIHHLVNKFKRILKTKEVGIHAHNNQQLAYANTIESIIKGANYLDATIYGLGRGAGNCPLELLMGFLKNPKFNLKPILEIIAKEFIPLREKMEWGYIIPYAITGMFNEHPRSAIALRESPQKDEYVSFYEKMLATEMD</sequence>
<evidence type="ECO:0000256" key="1">
    <source>
        <dbReference type="ARBA" id="ARBA00023211"/>
    </source>
</evidence>
<evidence type="ECO:0000313" key="4">
    <source>
        <dbReference type="Proteomes" id="UP000033428"/>
    </source>
</evidence>
<name>A0A0F0CUI9_9BACT</name>
<keyword evidence="1" id="KW-0464">Manganese</keyword>
<organism evidence="3 4">
    <name type="scientific">Candidatus Omnitrophus magneticus</name>
    <dbReference type="NCBI Taxonomy" id="1609969"/>
    <lineage>
        <taxon>Bacteria</taxon>
        <taxon>Pseudomonadati</taxon>
        <taxon>Candidatus Omnitrophota</taxon>
        <taxon>Candidatus Omnitrophus</taxon>
    </lineage>
</organism>
<dbReference type="EMBL" id="JYNY01000092">
    <property type="protein sequence ID" value="KJJ85679.1"/>
    <property type="molecule type" value="Genomic_DNA"/>
</dbReference>
<dbReference type="GO" id="GO:0009098">
    <property type="term" value="P:L-leucine biosynthetic process"/>
    <property type="evidence" value="ECO:0007669"/>
    <property type="project" value="TreeGrafter"/>
</dbReference>
<dbReference type="InterPro" id="IPR050073">
    <property type="entry name" value="2-IPM_HCS-like"/>
</dbReference>
<accession>A0A0F0CUI9</accession>
<proteinExistence type="predicted"/>
<dbReference type="Proteomes" id="UP000033428">
    <property type="component" value="Unassembled WGS sequence"/>
</dbReference>
<dbReference type="CDD" id="cd07944">
    <property type="entry name" value="DRE_TIM_HOA_like"/>
    <property type="match status" value="1"/>
</dbReference>
<dbReference type="PANTHER" id="PTHR10277:SF9">
    <property type="entry name" value="2-ISOPROPYLMALATE SYNTHASE 1, CHLOROPLASTIC-RELATED"/>
    <property type="match status" value="1"/>
</dbReference>
<dbReference type="InterPro" id="IPR000891">
    <property type="entry name" value="PYR_CT"/>
</dbReference>
<dbReference type="Pfam" id="PF00682">
    <property type="entry name" value="HMGL-like"/>
    <property type="match status" value="1"/>
</dbReference>
<reference evidence="3 4" key="1">
    <citation type="submission" date="2015-02" db="EMBL/GenBank/DDBJ databases">
        <title>Single-cell genomics of uncultivated deep-branching MTB reveals a conserved set of magnetosome genes.</title>
        <authorList>
            <person name="Kolinko S."/>
            <person name="Richter M."/>
            <person name="Glockner F.O."/>
            <person name="Brachmann A."/>
            <person name="Schuler D."/>
        </authorList>
    </citation>
    <scope>NUCLEOTIDE SEQUENCE [LARGE SCALE GENOMIC DNA]</scope>
    <source>
        <strain evidence="3">SKK-01</strain>
    </source>
</reference>
<dbReference type="PATRIC" id="fig|1609969.3.peg.500"/>
<evidence type="ECO:0000259" key="2">
    <source>
        <dbReference type="PROSITE" id="PS50991"/>
    </source>
</evidence>
<dbReference type="PROSITE" id="PS50991">
    <property type="entry name" value="PYR_CT"/>
    <property type="match status" value="1"/>
</dbReference>
<protein>
    <submittedName>
        <fullName evidence="3">Nucleoid-structuring protein H-NS</fullName>
    </submittedName>
</protein>
<gene>
    <name evidence="3" type="ORF">OMAG_000441</name>
</gene>